<dbReference type="OrthoDB" id="10025998at2759"/>
<evidence type="ECO:0000259" key="3">
    <source>
        <dbReference type="Pfam" id="PF18922"/>
    </source>
</evidence>
<sequence>MKVLWGMLVRSFSFWSIAANRDDEYQYGTWRDDAQAVEGGGGSRPSSIQSTVLTPDKPKQPAQGAGSKPKEPSNDDDFFASDALQNASPKPAFSDNVAVIMETDPSNVPNLIPLMLHFESILGPKWPVVLLTLEANWKVPSSPSFRRLMDAGRIRIMYLEANTTFPNHNSVSVFLTSPWFWEQFESAHRMLMFQTDSILCSNSDLSVDDFLEFDLLGAPIAAQFGHGYNGGLSLRNPKLMLQVARAAHSSFGSEGGGNEVGFEDQWFYGKLKALPEANLPSEDVAKTFAVETIYYEKPLGYHQPERWQHDHMEQIKEWCPEVGMLMGRRF</sequence>
<dbReference type="Pfam" id="PF18922">
    <property type="entry name" value="DUF5672"/>
    <property type="match status" value="1"/>
</dbReference>
<accession>R8BLK2</accession>
<proteinExistence type="predicted"/>
<evidence type="ECO:0000313" key="5">
    <source>
        <dbReference type="Proteomes" id="UP000014074"/>
    </source>
</evidence>
<gene>
    <name evidence="4" type="ORF">UCRPA7_4306</name>
</gene>
<dbReference type="Proteomes" id="UP000014074">
    <property type="component" value="Unassembled WGS sequence"/>
</dbReference>
<dbReference type="InterPro" id="IPR043729">
    <property type="entry name" value="DUF5672"/>
</dbReference>
<organism evidence="4 5">
    <name type="scientific">Phaeoacremonium minimum (strain UCR-PA7)</name>
    <name type="common">Esca disease fungus</name>
    <name type="synonym">Togninia minima</name>
    <dbReference type="NCBI Taxonomy" id="1286976"/>
    <lineage>
        <taxon>Eukaryota</taxon>
        <taxon>Fungi</taxon>
        <taxon>Dikarya</taxon>
        <taxon>Ascomycota</taxon>
        <taxon>Pezizomycotina</taxon>
        <taxon>Sordariomycetes</taxon>
        <taxon>Sordariomycetidae</taxon>
        <taxon>Togniniales</taxon>
        <taxon>Togniniaceae</taxon>
        <taxon>Phaeoacremonium</taxon>
    </lineage>
</organism>
<protein>
    <submittedName>
        <fullName evidence="4">Putative formate dehydrogenase protein</fullName>
    </submittedName>
</protein>
<dbReference type="GeneID" id="19324744"/>
<dbReference type="EMBL" id="KB933101">
    <property type="protein sequence ID" value="EOO00256.1"/>
    <property type="molecule type" value="Genomic_DNA"/>
</dbReference>
<feature type="compositionally biased region" description="Polar residues" evidence="1">
    <location>
        <begin position="44"/>
        <end position="53"/>
    </location>
</feature>
<keyword evidence="5" id="KW-1185">Reference proteome</keyword>
<evidence type="ECO:0000256" key="2">
    <source>
        <dbReference type="SAM" id="SignalP"/>
    </source>
</evidence>
<evidence type="ECO:0000256" key="1">
    <source>
        <dbReference type="SAM" id="MobiDB-lite"/>
    </source>
</evidence>
<feature type="chain" id="PRO_5004452763" evidence="2">
    <location>
        <begin position="20"/>
        <end position="330"/>
    </location>
</feature>
<dbReference type="RefSeq" id="XP_007915079.1">
    <property type="nucleotide sequence ID" value="XM_007916888.1"/>
</dbReference>
<name>R8BLK2_PHAM7</name>
<dbReference type="HOGENOM" id="CLU_842466_0_0_1"/>
<reference evidence="5" key="1">
    <citation type="journal article" date="2013" name="Genome Announc.">
        <title>Draft genome sequence of the ascomycete Phaeoacremonium aleophilum strain UCR-PA7, a causal agent of the esca disease complex in grapevines.</title>
        <authorList>
            <person name="Blanco-Ulate B."/>
            <person name="Rolshausen P."/>
            <person name="Cantu D."/>
        </authorList>
    </citation>
    <scope>NUCLEOTIDE SEQUENCE [LARGE SCALE GENOMIC DNA]</scope>
    <source>
        <strain evidence="5">UCR-PA7</strain>
    </source>
</reference>
<dbReference type="AlphaFoldDB" id="R8BLK2"/>
<feature type="signal peptide" evidence="2">
    <location>
        <begin position="1"/>
        <end position="19"/>
    </location>
</feature>
<feature type="domain" description="DUF5672" evidence="3">
    <location>
        <begin position="154"/>
        <end position="302"/>
    </location>
</feature>
<feature type="region of interest" description="Disordered" evidence="1">
    <location>
        <begin position="34"/>
        <end position="81"/>
    </location>
</feature>
<evidence type="ECO:0000313" key="4">
    <source>
        <dbReference type="EMBL" id="EOO00256.1"/>
    </source>
</evidence>
<dbReference type="eggNOG" id="ENOG502SS9V">
    <property type="taxonomic scope" value="Eukaryota"/>
</dbReference>
<keyword evidence="2" id="KW-0732">Signal</keyword>
<dbReference type="KEGG" id="tmn:UCRPA7_4306"/>